<dbReference type="GO" id="GO:0016740">
    <property type="term" value="F:transferase activity"/>
    <property type="evidence" value="ECO:0007669"/>
    <property type="project" value="UniProtKB-KW"/>
</dbReference>
<proteinExistence type="predicted"/>
<dbReference type="PANTHER" id="PTHR34817:SF2">
    <property type="entry name" value="NUCLEOTIDYLTRANSFERASE"/>
    <property type="match status" value="1"/>
</dbReference>
<accession>A0A1W0CGZ0</accession>
<dbReference type="PANTHER" id="PTHR34817">
    <property type="entry name" value="NUCLEOTIDYLTRANSFERASE"/>
    <property type="match status" value="1"/>
</dbReference>
<dbReference type="InterPro" id="IPR018775">
    <property type="entry name" value="RlaP"/>
</dbReference>
<dbReference type="RefSeq" id="WP_081556608.1">
    <property type="nucleotide sequence ID" value="NZ_MUKV01000035.1"/>
</dbReference>
<dbReference type="Pfam" id="PF10127">
    <property type="entry name" value="RlaP"/>
    <property type="match status" value="1"/>
</dbReference>
<keyword evidence="1" id="KW-0808">Transferase</keyword>
<dbReference type="Proteomes" id="UP000192721">
    <property type="component" value="Unassembled WGS sequence"/>
</dbReference>
<name>A0A1W0CGZ0_9NEIS</name>
<organism evidence="1 2">
    <name type="scientific">Chromobacterium haemolyticum</name>
    <dbReference type="NCBI Taxonomy" id="394935"/>
    <lineage>
        <taxon>Bacteria</taxon>
        <taxon>Pseudomonadati</taxon>
        <taxon>Pseudomonadota</taxon>
        <taxon>Betaproteobacteria</taxon>
        <taxon>Neisseriales</taxon>
        <taxon>Chromobacteriaceae</taxon>
        <taxon>Chromobacterium</taxon>
    </lineage>
</organism>
<evidence type="ECO:0000313" key="2">
    <source>
        <dbReference type="Proteomes" id="UP000192721"/>
    </source>
</evidence>
<dbReference type="EMBL" id="MUKV01000035">
    <property type="protein sequence ID" value="OQS33979.1"/>
    <property type="molecule type" value="Genomic_DNA"/>
</dbReference>
<comment type="caution">
    <text evidence="1">The sequence shown here is derived from an EMBL/GenBank/DDBJ whole genome shotgun (WGS) entry which is preliminary data.</text>
</comment>
<protein>
    <submittedName>
        <fullName evidence="1">Nucleotidyltransferase</fullName>
    </submittedName>
</protein>
<sequence length="287" mass="33144">MQEFLFQHPLEDAMRERVGRELDTLERRHRVRVLYACESGSRAWGFPSPDSDYDVRFIYVHEPEWYLRVMPQRDVIELPINDELDISGWELRKALRLLQGSNPTLCEWLQSPLVYRADPQALRLLRGLAPDFRSDLKCRWHYLAMASKNFNAHLQGDSVCLKKYLYVLRALLAVRWLDAGRGMPPTRFAQLAAGVVDDAELAVEINRLLAVKIACGESMRGPRRPRIHVFIEQQLAAAEPAPALPTPRGDSARLDQALWRLAKPLDHERKHFEVALTEPRFTTRSRS</sequence>
<evidence type="ECO:0000313" key="1">
    <source>
        <dbReference type="EMBL" id="OQS33979.1"/>
    </source>
</evidence>
<reference evidence="1 2" key="1">
    <citation type="submission" date="2017-02" db="EMBL/GenBank/DDBJ databases">
        <title>Chromobacterium haemolyticum H5244.</title>
        <authorList>
            <person name="Gulvik C.A."/>
        </authorList>
    </citation>
    <scope>NUCLEOTIDE SEQUENCE [LARGE SCALE GENOMIC DNA]</scope>
    <source>
        <strain evidence="1 2">H5244</strain>
    </source>
</reference>
<gene>
    <name evidence="1" type="ORF">B0T45_19455</name>
</gene>
<dbReference type="AlphaFoldDB" id="A0A1W0CGZ0"/>